<dbReference type="RefSeq" id="WP_072316892.1">
    <property type="nucleotide sequence ID" value="NZ_FPJE01000007.1"/>
</dbReference>
<feature type="transmembrane region" description="Helical" evidence="1">
    <location>
        <begin position="198"/>
        <end position="226"/>
    </location>
</feature>
<sequence length="494" mass="55733">MIKHFITLQWKSFFRSASLGKDLGVRIFMGFLALYFMGSFLLLGIALYPVLTELYPGEDQLSTANSLVLYWIAAELVCRFFIQTLPVMDIRPLLLLPVKKGKAIHYLLLKSVFSLFNLFPLLVAIPFAIYGAAKGGYEPRVMFVWIVAVCGLVLSVNFLNFLLKKKLAGTMKTFFPFLLVVLALALCEYFEVLPLSALFGSLLGAVTAYPVLLCVLLLLPVLLYMVNYATLKKHFYLDASIGRKGVQGSTADMGWVRKFGDIAPFLQLDLKLIWRNKRPKSTVWLSLFFLAYGLMCYTNPAYRDTPVWYVFVGIFISGAFMINFGQFIPSWDSPYYGMMMAQNIPLKKYLASKYGLMGFSVVVLYLLSVPYVYFGWEILVLNTACALYNIGVNIPVLLYAGAYNKKRVELDKSPFLNYQGTGAAQFVVILPLIVFPVILWLIVRQFVSFDAASSALALLGITGIMLREPMLNAMAKLYKKRKYVAINGFKQRES</sequence>
<dbReference type="Proteomes" id="UP000182248">
    <property type="component" value="Unassembled WGS sequence"/>
</dbReference>
<dbReference type="STRING" id="1150368.SAMN02927921_01669"/>
<feature type="transmembrane region" description="Helical" evidence="1">
    <location>
        <begin position="142"/>
        <end position="162"/>
    </location>
</feature>
<protein>
    <recommendedName>
        <fullName evidence="4">ABC-2 type transport system permease protein</fullName>
    </recommendedName>
</protein>
<keyword evidence="1" id="KW-0472">Membrane</keyword>
<feature type="transmembrane region" description="Helical" evidence="1">
    <location>
        <begin position="174"/>
        <end position="192"/>
    </location>
</feature>
<dbReference type="EMBL" id="FPJE01000007">
    <property type="protein sequence ID" value="SFW43620.1"/>
    <property type="molecule type" value="Genomic_DNA"/>
</dbReference>
<reference evidence="2 3" key="1">
    <citation type="submission" date="2016-11" db="EMBL/GenBank/DDBJ databases">
        <authorList>
            <person name="Jaros S."/>
            <person name="Januszkiewicz K."/>
            <person name="Wedrychowicz H."/>
        </authorList>
    </citation>
    <scope>NUCLEOTIDE SEQUENCE [LARGE SCALE GENOMIC DNA]</scope>
    <source>
        <strain evidence="2 3">CGMCC 1.12145</strain>
    </source>
</reference>
<keyword evidence="1" id="KW-1133">Transmembrane helix</keyword>
<evidence type="ECO:0000256" key="1">
    <source>
        <dbReference type="SAM" id="Phobius"/>
    </source>
</evidence>
<feature type="transmembrane region" description="Helical" evidence="1">
    <location>
        <begin position="449"/>
        <end position="466"/>
    </location>
</feature>
<proteinExistence type="predicted"/>
<feature type="transmembrane region" description="Helical" evidence="1">
    <location>
        <begin position="423"/>
        <end position="443"/>
    </location>
</feature>
<feature type="transmembrane region" description="Helical" evidence="1">
    <location>
        <begin position="349"/>
        <end position="373"/>
    </location>
</feature>
<gene>
    <name evidence="2" type="ORF">SAMN02927921_01669</name>
</gene>
<dbReference type="AlphaFoldDB" id="A0A1K1P7S2"/>
<feature type="transmembrane region" description="Helical" evidence="1">
    <location>
        <begin position="379"/>
        <end position="402"/>
    </location>
</feature>
<keyword evidence="3" id="KW-1185">Reference proteome</keyword>
<accession>A0A1K1P7S2</accession>
<dbReference type="Pfam" id="PF18940">
    <property type="entry name" value="DUF5687"/>
    <property type="match status" value="1"/>
</dbReference>
<feature type="transmembrane region" description="Helical" evidence="1">
    <location>
        <begin position="68"/>
        <end position="87"/>
    </location>
</feature>
<feature type="transmembrane region" description="Helical" evidence="1">
    <location>
        <begin position="283"/>
        <end position="302"/>
    </location>
</feature>
<feature type="transmembrane region" description="Helical" evidence="1">
    <location>
        <begin position="308"/>
        <end position="328"/>
    </location>
</feature>
<feature type="transmembrane region" description="Helical" evidence="1">
    <location>
        <begin position="23"/>
        <end position="48"/>
    </location>
</feature>
<evidence type="ECO:0000313" key="2">
    <source>
        <dbReference type="EMBL" id="SFW43620.1"/>
    </source>
</evidence>
<name>A0A1K1P7S2_9FLAO</name>
<evidence type="ECO:0008006" key="4">
    <source>
        <dbReference type="Google" id="ProtNLM"/>
    </source>
</evidence>
<dbReference type="InterPro" id="IPR043742">
    <property type="entry name" value="DUF5687"/>
</dbReference>
<keyword evidence="1" id="KW-0812">Transmembrane</keyword>
<feature type="transmembrane region" description="Helical" evidence="1">
    <location>
        <begin position="107"/>
        <end position="130"/>
    </location>
</feature>
<evidence type="ECO:0000313" key="3">
    <source>
        <dbReference type="Proteomes" id="UP000182248"/>
    </source>
</evidence>
<organism evidence="2 3">
    <name type="scientific">Sinomicrobium oceani</name>
    <dbReference type="NCBI Taxonomy" id="1150368"/>
    <lineage>
        <taxon>Bacteria</taxon>
        <taxon>Pseudomonadati</taxon>
        <taxon>Bacteroidota</taxon>
        <taxon>Flavobacteriia</taxon>
        <taxon>Flavobacteriales</taxon>
        <taxon>Flavobacteriaceae</taxon>
        <taxon>Sinomicrobium</taxon>
    </lineage>
</organism>